<evidence type="ECO:0000259" key="2">
    <source>
        <dbReference type="SMART" id="SM00331"/>
    </source>
</evidence>
<dbReference type="EMBL" id="JBHMCR010000015">
    <property type="protein sequence ID" value="MFB9522865.1"/>
    <property type="molecule type" value="Genomic_DNA"/>
</dbReference>
<feature type="domain" description="PPM-type phosphatase" evidence="2">
    <location>
        <begin position="145"/>
        <end position="362"/>
    </location>
</feature>
<dbReference type="Gene3D" id="3.60.40.10">
    <property type="entry name" value="PPM-type phosphatase domain"/>
    <property type="match status" value="1"/>
</dbReference>
<dbReference type="Pfam" id="PF07228">
    <property type="entry name" value="SpoIIE"/>
    <property type="match status" value="1"/>
</dbReference>
<comment type="caution">
    <text evidence="3">The sequence shown here is derived from an EMBL/GenBank/DDBJ whole genome shotgun (WGS) entry which is preliminary data.</text>
</comment>
<accession>A0ABV5PI19</accession>
<dbReference type="InterPro" id="IPR052016">
    <property type="entry name" value="Bact_Sigma-Reg"/>
</dbReference>
<keyword evidence="1 3" id="KW-0378">Hydrolase</keyword>
<proteinExistence type="predicted"/>
<evidence type="ECO:0000313" key="3">
    <source>
        <dbReference type="EMBL" id="MFB9522865.1"/>
    </source>
</evidence>
<organism evidence="3 4">
    <name type="scientific">Streptomyces cremeus</name>
    <dbReference type="NCBI Taxonomy" id="66881"/>
    <lineage>
        <taxon>Bacteria</taxon>
        <taxon>Bacillati</taxon>
        <taxon>Actinomycetota</taxon>
        <taxon>Actinomycetes</taxon>
        <taxon>Kitasatosporales</taxon>
        <taxon>Streptomycetaceae</taxon>
        <taxon>Streptomyces</taxon>
    </lineage>
</organism>
<dbReference type="SMART" id="SM00331">
    <property type="entry name" value="PP2C_SIG"/>
    <property type="match status" value="1"/>
</dbReference>
<sequence>MPSSTPPLQSAVARERWRARAQAWLPWVVWAVAVIAEVLTGSDTRLGPVLAAVPPLVAVAHGWRAVLVSGLAATLTQQAFLYVVEAAETGTWTTAMTAMSGVTLASALSAAARVRRERQVQELHDVVGGMQRALLHPLPPELGGYRIAGFYQAAHSDARVGGDFYEALETPHGLRVVLGDVSGKGLPAVDATVTLLGAFREAAYEEADLGRVALVMDRALRRRQRISEDHRFATALIVEAGADGRLRMVNCGHVRPRLVDARGAREVALPTYGLLGLFHLVPKGLPEPVAHTLAPGESLLVVTDGVTEARGERRDFFDLAAFLTGPAPRQSPVALKEALLDALARHTRGHLSDDAAALVLTPGEGGVTRAGGTDARQEG</sequence>
<dbReference type="InterPro" id="IPR001932">
    <property type="entry name" value="PPM-type_phosphatase-like_dom"/>
</dbReference>
<evidence type="ECO:0000313" key="4">
    <source>
        <dbReference type="Proteomes" id="UP001589718"/>
    </source>
</evidence>
<reference evidence="3 4" key="1">
    <citation type="submission" date="2024-09" db="EMBL/GenBank/DDBJ databases">
        <authorList>
            <person name="Sun Q."/>
            <person name="Mori K."/>
        </authorList>
    </citation>
    <scope>NUCLEOTIDE SEQUENCE [LARGE SCALE GENOMIC DNA]</scope>
    <source>
        <strain evidence="3 4">JCM 4362</strain>
    </source>
</reference>
<dbReference type="GO" id="GO:0004722">
    <property type="term" value="F:protein serine/threonine phosphatase activity"/>
    <property type="evidence" value="ECO:0007669"/>
    <property type="project" value="UniProtKB-EC"/>
</dbReference>
<evidence type="ECO:0000256" key="1">
    <source>
        <dbReference type="ARBA" id="ARBA00022801"/>
    </source>
</evidence>
<dbReference type="RefSeq" id="WP_345219454.1">
    <property type="nucleotide sequence ID" value="NZ_BAAAXE010000002.1"/>
</dbReference>
<dbReference type="EC" id="3.1.3.16" evidence="3"/>
<dbReference type="SUPFAM" id="SSF81606">
    <property type="entry name" value="PP2C-like"/>
    <property type="match status" value="1"/>
</dbReference>
<protein>
    <submittedName>
        <fullName evidence="3">PP2C family protein-serine/threonine phosphatase</fullName>
        <ecNumber evidence="3">3.1.3.16</ecNumber>
    </submittedName>
</protein>
<dbReference type="PANTHER" id="PTHR43156:SF2">
    <property type="entry name" value="STAGE II SPORULATION PROTEIN E"/>
    <property type="match status" value="1"/>
</dbReference>
<name>A0ABV5PI19_STRCM</name>
<keyword evidence="4" id="KW-1185">Reference proteome</keyword>
<dbReference type="Proteomes" id="UP001589718">
    <property type="component" value="Unassembled WGS sequence"/>
</dbReference>
<gene>
    <name evidence="3" type="ORF">ACFFTU_23245</name>
</gene>
<dbReference type="InterPro" id="IPR036457">
    <property type="entry name" value="PPM-type-like_dom_sf"/>
</dbReference>
<dbReference type="PANTHER" id="PTHR43156">
    <property type="entry name" value="STAGE II SPORULATION PROTEIN E-RELATED"/>
    <property type="match status" value="1"/>
</dbReference>